<dbReference type="EMBL" id="JBHUMD010000026">
    <property type="protein sequence ID" value="MFD2602601.1"/>
    <property type="molecule type" value="Genomic_DNA"/>
</dbReference>
<comment type="similarity">
    <text evidence="8">Belongs to the QueC family.</text>
</comment>
<dbReference type="InterPro" id="IPR018317">
    <property type="entry name" value="QueC"/>
</dbReference>
<reference evidence="12" key="1">
    <citation type="journal article" date="2019" name="Int. J. Syst. Evol. Microbiol.">
        <title>The Global Catalogue of Microorganisms (GCM) 10K type strain sequencing project: providing services to taxonomists for standard genome sequencing and annotation.</title>
        <authorList>
            <consortium name="The Broad Institute Genomics Platform"/>
            <consortium name="The Broad Institute Genome Sequencing Center for Infectious Disease"/>
            <person name="Wu L."/>
            <person name="Ma J."/>
        </authorList>
    </citation>
    <scope>NUCLEOTIDE SEQUENCE [LARGE SCALE GENOMIC DNA]</scope>
    <source>
        <strain evidence="12">KCTC 42107</strain>
    </source>
</reference>
<dbReference type="SUPFAM" id="SSF52402">
    <property type="entry name" value="Adenine nucleotide alpha hydrolases-like"/>
    <property type="match status" value="1"/>
</dbReference>
<keyword evidence="3" id="KW-0479">Metal-binding</keyword>
<dbReference type="PANTHER" id="PTHR42914:SF1">
    <property type="entry name" value="7-CYANO-7-DEAZAGUANINE SYNTHASE"/>
    <property type="match status" value="1"/>
</dbReference>
<organism evidence="11 12">
    <name type="scientific">Flavobacterium suzhouense</name>
    <dbReference type="NCBI Taxonomy" id="1529638"/>
    <lineage>
        <taxon>Bacteria</taxon>
        <taxon>Pseudomonadati</taxon>
        <taxon>Bacteroidota</taxon>
        <taxon>Flavobacteriia</taxon>
        <taxon>Flavobacteriales</taxon>
        <taxon>Flavobacteriaceae</taxon>
        <taxon>Flavobacterium</taxon>
    </lineage>
</organism>
<protein>
    <recommendedName>
        <fullName evidence="9">7-cyano-7-deazaguanine synthase</fullName>
        <ecNumber evidence="9">6.3.4.20</ecNumber>
    </recommendedName>
</protein>
<dbReference type="EC" id="6.3.4.20" evidence="9"/>
<name>A0ABW5NUF7_9FLAO</name>
<comment type="catalytic activity">
    <reaction evidence="10">
        <text>7-carboxy-7-carbaguanine + NH4(+) + 2 ATP = 7-cyano-7-carbaguanine + 2 AMP + 2 diphosphate + 2 H(+)</text>
        <dbReference type="Rhea" id="RHEA:27982"/>
        <dbReference type="ChEBI" id="CHEBI:15378"/>
        <dbReference type="ChEBI" id="CHEBI:28938"/>
        <dbReference type="ChEBI" id="CHEBI:30616"/>
        <dbReference type="ChEBI" id="CHEBI:33019"/>
        <dbReference type="ChEBI" id="CHEBI:45075"/>
        <dbReference type="ChEBI" id="CHEBI:61036"/>
        <dbReference type="ChEBI" id="CHEBI:456215"/>
        <dbReference type="EC" id="6.3.4.20"/>
    </reaction>
</comment>
<evidence type="ECO:0000256" key="3">
    <source>
        <dbReference type="ARBA" id="ARBA00022723"/>
    </source>
</evidence>
<sequence>MNKGILLSGGMDSISLAYWKRPEIAITIDYGQAAAETEIRTSSVIAKELGIEHHIIEIDCSSLGSGDLINSKAIKESPSSEWWPYRNQLLITLACMKGISLGIIELMIGSVKSDGFHKDGTSEFYARMNSLMEYQEGNIRISSPCIEMSTVELIQKSGIPKSLLHWAHSCHTSNEPCGKCRGCNKYGQTLNELYAE</sequence>
<accession>A0ABW5NUF7</accession>
<evidence type="ECO:0000256" key="9">
    <source>
        <dbReference type="ARBA" id="ARBA00039149"/>
    </source>
</evidence>
<keyword evidence="6" id="KW-0862">Zinc</keyword>
<dbReference type="Gene3D" id="3.40.50.620">
    <property type="entry name" value="HUPs"/>
    <property type="match status" value="1"/>
</dbReference>
<evidence type="ECO:0000256" key="10">
    <source>
        <dbReference type="ARBA" id="ARBA00047890"/>
    </source>
</evidence>
<comment type="pathway">
    <text evidence="1">Purine metabolism; 7-cyano-7-deazaguanine biosynthesis.</text>
</comment>
<keyword evidence="5" id="KW-0671">Queuosine biosynthesis</keyword>
<dbReference type="RefSeq" id="WP_379821026.1">
    <property type="nucleotide sequence ID" value="NZ_JBHUMD010000026.1"/>
</dbReference>
<evidence type="ECO:0000256" key="2">
    <source>
        <dbReference type="ARBA" id="ARBA00022598"/>
    </source>
</evidence>
<dbReference type="PANTHER" id="PTHR42914">
    <property type="entry name" value="7-CYANO-7-DEAZAGUANINE SYNTHASE"/>
    <property type="match status" value="1"/>
</dbReference>
<evidence type="ECO:0000313" key="11">
    <source>
        <dbReference type="EMBL" id="MFD2602601.1"/>
    </source>
</evidence>
<evidence type="ECO:0000256" key="6">
    <source>
        <dbReference type="ARBA" id="ARBA00022833"/>
    </source>
</evidence>
<dbReference type="Proteomes" id="UP001597480">
    <property type="component" value="Unassembled WGS sequence"/>
</dbReference>
<comment type="caution">
    <text evidence="11">The sequence shown here is derived from an EMBL/GenBank/DDBJ whole genome shotgun (WGS) entry which is preliminary data.</text>
</comment>
<evidence type="ECO:0000313" key="12">
    <source>
        <dbReference type="Proteomes" id="UP001597480"/>
    </source>
</evidence>
<evidence type="ECO:0000256" key="5">
    <source>
        <dbReference type="ARBA" id="ARBA00022785"/>
    </source>
</evidence>
<evidence type="ECO:0000256" key="1">
    <source>
        <dbReference type="ARBA" id="ARBA00005061"/>
    </source>
</evidence>
<evidence type="ECO:0000256" key="4">
    <source>
        <dbReference type="ARBA" id="ARBA00022741"/>
    </source>
</evidence>
<evidence type="ECO:0000256" key="8">
    <source>
        <dbReference type="ARBA" id="ARBA00037993"/>
    </source>
</evidence>
<dbReference type="GO" id="GO:0016874">
    <property type="term" value="F:ligase activity"/>
    <property type="evidence" value="ECO:0007669"/>
    <property type="project" value="UniProtKB-KW"/>
</dbReference>
<keyword evidence="12" id="KW-1185">Reference proteome</keyword>
<dbReference type="InterPro" id="IPR014729">
    <property type="entry name" value="Rossmann-like_a/b/a_fold"/>
</dbReference>
<dbReference type="Pfam" id="PF06508">
    <property type="entry name" value="QueC"/>
    <property type="match status" value="1"/>
</dbReference>
<keyword evidence="7" id="KW-0067">ATP-binding</keyword>
<gene>
    <name evidence="11" type="ORF">ACFSR3_11080</name>
</gene>
<keyword evidence="2 11" id="KW-0436">Ligase</keyword>
<keyword evidence="4" id="KW-0547">Nucleotide-binding</keyword>
<proteinExistence type="inferred from homology"/>
<evidence type="ECO:0000256" key="7">
    <source>
        <dbReference type="ARBA" id="ARBA00022840"/>
    </source>
</evidence>